<dbReference type="Gene3D" id="2.60.40.1460">
    <property type="entry name" value="Integrin domains. Chain A, domain 2"/>
    <property type="match status" value="1"/>
</dbReference>
<dbReference type="Pfam" id="PF08441">
    <property type="entry name" value="Integrin_A_Ig_1"/>
    <property type="match status" value="1"/>
</dbReference>
<dbReference type="Gene3D" id="2.130.10.130">
    <property type="entry name" value="Integrin alpha, N-terminal"/>
    <property type="match status" value="1"/>
</dbReference>
<dbReference type="InterPro" id="IPR032695">
    <property type="entry name" value="Integrin_dom_sf"/>
</dbReference>
<feature type="domain" description="VWFA" evidence="18">
    <location>
        <begin position="150"/>
        <end position="285"/>
    </location>
</feature>
<keyword evidence="12" id="KW-1015">Disulfide bond</keyword>
<dbReference type="Gene3D" id="2.60.40.1530">
    <property type="entry name" value="ntegrin, alpha v. Chain A, domain 4"/>
    <property type="match status" value="1"/>
</dbReference>
<comment type="subcellular location">
    <subcellularLocation>
        <location evidence="1 16">Membrane</location>
        <topology evidence="1 16">Single-pass type I membrane protein</topology>
    </subcellularLocation>
</comment>
<keyword evidence="4" id="KW-0479">Metal-binding</keyword>
<dbReference type="InterPro" id="IPR000413">
    <property type="entry name" value="Integrin_alpha"/>
</dbReference>
<evidence type="ECO:0000256" key="11">
    <source>
        <dbReference type="ARBA" id="ARBA00023136"/>
    </source>
</evidence>
<accession>A0A3Q2UQV6</accession>
<dbReference type="SMART" id="SM00191">
    <property type="entry name" value="Int_alpha"/>
    <property type="match status" value="3"/>
</dbReference>
<keyword evidence="3 16" id="KW-0812">Transmembrane</keyword>
<keyword evidence="20" id="KW-1185">Reference proteome</keyword>
<dbReference type="GO" id="GO:0008305">
    <property type="term" value="C:integrin complex"/>
    <property type="evidence" value="ECO:0007669"/>
    <property type="project" value="InterPro"/>
</dbReference>
<keyword evidence="10 16" id="KW-0401">Integrin</keyword>
<reference evidence="19" key="2">
    <citation type="submission" date="2025-09" db="UniProtKB">
        <authorList>
            <consortium name="Ensembl"/>
        </authorList>
    </citation>
    <scope>IDENTIFICATION</scope>
</reference>
<feature type="compositionally biased region" description="Polar residues" evidence="17">
    <location>
        <begin position="1064"/>
        <end position="1073"/>
    </location>
</feature>
<keyword evidence="8 16" id="KW-0130">Cell adhesion</keyword>
<evidence type="ECO:0000259" key="18">
    <source>
        <dbReference type="PROSITE" id="PS50234"/>
    </source>
</evidence>
<keyword evidence="14" id="KW-0325">Glycoprotein</keyword>
<name>A0A3Q2UQV6_FUNHE</name>
<dbReference type="GO" id="GO:0007160">
    <property type="term" value="P:cell-matrix adhesion"/>
    <property type="evidence" value="ECO:0007669"/>
    <property type="project" value="TreeGrafter"/>
</dbReference>
<sequence>TLIRRHVVSAAIPVSSGFNIDTANATVHSGDPKDFFGYKVLQYVSPRNKGIIVTAPLRLNGSGGIFKHDLDETEKWFNSSETYPHLPRHLGLSIAADSTRTRFIACSPSLAHPCDENVYLNSLCYNVTNEFQQLSSFTPLFQKCTKKAVDLVFLFDGSESMTGAEFNENKIFIKNVMKSLKNTTFKCAAVQFSTDCRKVFDFNDYVAGTAIKKLDEEQHMKNLTNTHKALMFTSEILENQAAGASKDATKAVVIITDGDPSDLDTRLKSVKTYESKKIIRIVIGVRYCCVDSFVSWMMEGSGTVHGAAGRTDTLILGSVGSNSWRGALNEPQKRDKKILDPNIQEDSYMGYSLSVGERNGKPLYFTGAPRFNHMGQVIVFQPDDDDWKPVQRITEDQVGSYFGAELCSVDIDSDGNTDFLLVGAPQFYLAEEKKEGMIYVYSLSDEMKLQKVFQVRAPSMGRFGTTISSLSDLNGDGLRDVAVGAPLEEDNTGAVYIYLGHGGVGIRNISSQRIRGADFHPRLRFFGQAINGDIDLGDDQLPDIVVGSKGSAVVLRSKSVLNVKTSLSFYPNVISIQEINCLEENEILLMVTVRACFEMAEATNSTAGGDSKMGKRINISVMLNADSTRSMYRGFFIKNKEKSRNTTHTYELTGRETCFNYSIYMNKCVKDTLSPVEINLNFSQPDAENAGAILNVDSYTRAVVKVPFERHCAKKEICIADLKVDFNFMKGEVLVTENTVFSVLITLDNIGDDSYNTSLTMHYPPGLSFSIMELTGKLTYICTGLEDVPDKTVCGISLPVYRSKSSATFNATFRVARDFEWNETLSMSVSAQSENSNSSENDKTVTHMNFTPETHEPKTMAIIYNINNTGFKDFPINVSLFFPSKLEHNFEVKNYKVIVEQNKTQCSVIPILKPEDCPLKENCIAMKCDTFTLKNYSGVQFTLEGLVHFQNLKNHNTPFLKQYTGDGGEVSFKSFIKVHYDGAKYIVTSHKNEVCMGWTVVILFQRVLVEFIVPPNKLLIILTGVILGMMLLILLIFILCKRGFFKRKTIQDYEEQEAELSAQNGCLSESSHGVEQAGEENELLNEAAKKPEQAEEEKEPLTEDEKKDSPLTISE</sequence>
<evidence type="ECO:0000256" key="8">
    <source>
        <dbReference type="ARBA" id="ARBA00022889"/>
    </source>
</evidence>
<evidence type="ECO:0000313" key="20">
    <source>
        <dbReference type="Proteomes" id="UP000265000"/>
    </source>
</evidence>
<dbReference type="GO" id="GO:0046872">
    <property type="term" value="F:metal ion binding"/>
    <property type="evidence" value="ECO:0007669"/>
    <property type="project" value="UniProtKB-KW"/>
</dbReference>
<dbReference type="GO" id="GO:0009897">
    <property type="term" value="C:external side of plasma membrane"/>
    <property type="evidence" value="ECO:0007669"/>
    <property type="project" value="TreeGrafter"/>
</dbReference>
<dbReference type="InterPro" id="IPR036465">
    <property type="entry name" value="vWFA_dom_sf"/>
</dbReference>
<dbReference type="InterPro" id="IPR013519">
    <property type="entry name" value="Int_alpha_beta-p"/>
</dbReference>
<dbReference type="GO" id="GO:0098609">
    <property type="term" value="P:cell-cell adhesion"/>
    <property type="evidence" value="ECO:0007669"/>
    <property type="project" value="TreeGrafter"/>
</dbReference>
<reference evidence="19" key="1">
    <citation type="submission" date="2025-08" db="UniProtKB">
        <authorList>
            <consortium name="Ensembl"/>
        </authorList>
    </citation>
    <scope>IDENTIFICATION</scope>
</reference>
<evidence type="ECO:0000256" key="5">
    <source>
        <dbReference type="ARBA" id="ARBA00022729"/>
    </source>
</evidence>
<dbReference type="GO" id="GO:0033627">
    <property type="term" value="P:cell adhesion mediated by integrin"/>
    <property type="evidence" value="ECO:0007669"/>
    <property type="project" value="TreeGrafter"/>
</dbReference>
<dbReference type="SUPFAM" id="SSF69179">
    <property type="entry name" value="Integrin domains"/>
    <property type="match status" value="2"/>
</dbReference>
<dbReference type="Ensembl" id="ENSFHET00000030652.1">
    <property type="protein sequence ID" value="ENSFHEP00000034976.1"/>
    <property type="gene ID" value="ENSFHEG00000023238.1"/>
</dbReference>
<dbReference type="SUPFAM" id="SSF69318">
    <property type="entry name" value="Integrin alpha N-terminal domain"/>
    <property type="match status" value="1"/>
</dbReference>
<keyword evidence="7" id="KW-0106">Calcium</keyword>
<evidence type="ECO:0000256" key="12">
    <source>
        <dbReference type="ARBA" id="ARBA00023157"/>
    </source>
</evidence>
<keyword evidence="11 16" id="KW-0472">Membrane</keyword>
<dbReference type="InterPro" id="IPR013649">
    <property type="entry name" value="Integrin_alpha_Ig-like_1"/>
</dbReference>
<dbReference type="PANTHER" id="PTHR23220:SF84">
    <property type="entry name" value="INTEGRIN ALPHA-L"/>
    <property type="match status" value="1"/>
</dbReference>
<evidence type="ECO:0000256" key="14">
    <source>
        <dbReference type="ARBA" id="ARBA00023180"/>
    </source>
</evidence>
<evidence type="ECO:0000256" key="15">
    <source>
        <dbReference type="PROSITE-ProRule" id="PRU00803"/>
    </source>
</evidence>
<dbReference type="GO" id="GO:0005178">
    <property type="term" value="F:integrin binding"/>
    <property type="evidence" value="ECO:0007669"/>
    <property type="project" value="TreeGrafter"/>
</dbReference>
<dbReference type="AlphaFoldDB" id="A0A3Q2UQV6"/>
<evidence type="ECO:0000256" key="13">
    <source>
        <dbReference type="ARBA" id="ARBA00023170"/>
    </source>
</evidence>
<dbReference type="PROSITE" id="PS50234">
    <property type="entry name" value="VWFA"/>
    <property type="match status" value="1"/>
</dbReference>
<dbReference type="STRING" id="8078.ENSFHEP00000034976"/>
<dbReference type="PANTHER" id="PTHR23220">
    <property type="entry name" value="INTEGRIN ALPHA"/>
    <property type="match status" value="1"/>
</dbReference>
<dbReference type="InterPro" id="IPR028994">
    <property type="entry name" value="Integrin_alpha_N"/>
</dbReference>
<dbReference type="Pfam" id="PF01839">
    <property type="entry name" value="FG-GAP"/>
    <property type="match status" value="2"/>
</dbReference>
<evidence type="ECO:0000256" key="17">
    <source>
        <dbReference type="SAM" id="MobiDB-lite"/>
    </source>
</evidence>
<feature type="repeat" description="FG-GAP" evidence="15">
    <location>
        <begin position="335"/>
        <end position="387"/>
    </location>
</feature>
<dbReference type="PRINTS" id="PR01185">
    <property type="entry name" value="INTEGRINA"/>
</dbReference>
<keyword evidence="9 16" id="KW-1133">Transmembrane helix</keyword>
<dbReference type="GeneTree" id="ENSGT00940000154838"/>
<dbReference type="SMART" id="SM00327">
    <property type="entry name" value="VWA"/>
    <property type="match status" value="1"/>
</dbReference>
<protein>
    <submittedName>
        <fullName evidence="19">Integrin alpha-L</fullName>
    </submittedName>
</protein>
<dbReference type="SUPFAM" id="SSF53300">
    <property type="entry name" value="vWA-like"/>
    <property type="match status" value="1"/>
</dbReference>
<dbReference type="InterPro" id="IPR048285">
    <property type="entry name" value="Integrin_alpha_Ig-like_2"/>
</dbReference>
<dbReference type="Gene3D" id="1.20.5.930">
    <property type="entry name" value="Bicelle-embedded integrin alpha(iib) transmembrane segment"/>
    <property type="match status" value="1"/>
</dbReference>
<organism evidence="19 20">
    <name type="scientific">Fundulus heteroclitus</name>
    <name type="common">Killifish</name>
    <name type="synonym">Mummichog</name>
    <dbReference type="NCBI Taxonomy" id="8078"/>
    <lineage>
        <taxon>Eukaryota</taxon>
        <taxon>Metazoa</taxon>
        <taxon>Chordata</taxon>
        <taxon>Craniata</taxon>
        <taxon>Vertebrata</taxon>
        <taxon>Euteleostomi</taxon>
        <taxon>Actinopterygii</taxon>
        <taxon>Neopterygii</taxon>
        <taxon>Teleostei</taxon>
        <taxon>Neoteleostei</taxon>
        <taxon>Acanthomorphata</taxon>
        <taxon>Ovalentaria</taxon>
        <taxon>Atherinomorphae</taxon>
        <taxon>Cyprinodontiformes</taxon>
        <taxon>Fundulidae</taxon>
        <taxon>Fundulus</taxon>
    </lineage>
</organism>
<evidence type="ECO:0000256" key="9">
    <source>
        <dbReference type="ARBA" id="ARBA00022989"/>
    </source>
</evidence>
<evidence type="ECO:0000256" key="3">
    <source>
        <dbReference type="ARBA" id="ARBA00022692"/>
    </source>
</evidence>
<evidence type="ECO:0000313" key="19">
    <source>
        <dbReference type="Ensembl" id="ENSFHEP00000034976.1"/>
    </source>
</evidence>
<keyword evidence="5" id="KW-0732">Signal</keyword>
<keyword evidence="13 16" id="KW-0675">Receptor</keyword>
<evidence type="ECO:0000256" key="16">
    <source>
        <dbReference type="RuleBase" id="RU003762"/>
    </source>
</evidence>
<evidence type="ECO:0000256" key="7">
    <source>
        <dbReference type="ARBA" id="ARBA00022837"/>
    </source>
</evidence>
<feature type="repeat" description="FG-GAP" evidence="15">
    <location>
        <begin position="512"/>
        <end position="572"/>
    </location>
</feature>
<feature type="repeat" description="FG-GAP" evidence="15">
    <location>
        <begin position="451"/>
        <end position="507"/>
    </location>
</feature>
<dbReference type="PROSITE" id="PS51470">
    <property type="entry name" value="FG_GAP"/>
    <property type="match status" value="4"/>
</dbReference>
<dbReference type="Pfam" id="PF00092">
    <property type="entry name" value="VWA"/>
    <property type="match status" value="1"/>
</dbReference>
<evidence type="ECO:0000256" key="10">
    <source>
        <dbReference type="ARBA" id="ARBA00023037"/>
    </source>
</evidence>
<dbReference type="Pfam" id="PF20805">
    <property type="entry name" value="Integrin_A_Ig_2"/>
    <property type="match status" value="1"/>
</dbReference>
<feature type="transmembrane region" description="Helical" evidence="16">
    <location>
        <begin position="1018"/>
        <end position="1040"/>
    </location>
</feature>
<evidence type="ECO:0000256" key="2">
    <source>
        <dbReference type="ARBA" id="ARBA00008054"/>
    </source>
</evidence>
<keyword evidence="6" id="KW-0677">Repeat</keyword>
<evidence type="ECO:0000256" key="6">
    <source>
        <dbReference type="ARBA" id="ARBA00022737"/>
    </source>
</evidence>
<feature type="region of interest" description="Disordered" evidence="17">
    <location>
        <begin position="1064"/>
        <end position="1115"/>
    </location>
</feature>
<dbReference type="InterPro" id="IPR002035">
    <property type="entry name" value="VWF_A"/>
</dbReference>
<feature type="compositionally biased region" description="Basic and acidic residues" evidence="17">
    <location>
        <begin position="1087"/>
        <end position="1109"/>
    </location>
</feature>
<evidence type="ECO:0000256" key="1">
    <source>
        <dbReference type="ARBA" id="ARBA00004479"/>
    </source>
</evidence>
<dbReference type="GO" id="GO:0007229">
    <property type="term" value="P:integrin-mediated signaling pathway"/>
    <property type="evidence" value="ECO:0007669"/>
    <property type="project" value="UniProtKB-KW"/>
</dbReference>
<comment type="similarity">
    <text evidence="2 16">Belongs to the integrin alpha chain family.</text>
</comment>
<dbReference type="PRINTS" id="PR00453">
    <property type="entry name" value="VWFADOMAIN"/>
</dbReference>
<feature type="repeat" description="FG-GAP" evidence="15">
    <location>
        <begin position="388"/>
        <end position="450"/>
    </location>
</feature>
<dbReference type="Proteomes" id="UP000265000">
    <property type="component" value="Unplaced"/>
</dbReference>
<dbReference type="Gene3D" id="3.40.50.410">
    <property type="entry name" value="von Willebrand factor, type A domain"/>
    <property type="match status" value="1"/>
</dbReference>
<proteinExistence type="inferred from homology"/>
<dbReference type="InterPro" id="IPR013517">
    <property type="entry name" value="FG-GAP"/>
</dbReference>
<evidence type="ECO:0000256" key="4">
    <source>
        <dbReference type="ARBA" id="ARBA00022723"/>
    </source>
</evidence>